<protein>
    <submittedName>
        <fullName evidence="8">Putative oxidoreductase</fullName>
    </submittedName>
</protein>
<keyword evidence="5 7" id="KW-1133">Transmembrane helix</keyword>
<gene>
    <name evidence="8" type="ORF">EV193_105112</name>
</gene>
<comment type="subcellular location">
    <subcellularLocation>
        <location evidence="1">Cell membrane</location>
        <topology evidence="1">Multi-pass membrane protein</topology>
    </subcellularLocation>
</comment>
<keyword evidence="3" id="KW-1003">Cell membrane</keyword>
<accession>A0A4Q7KML9</accession>
<evidence type="ECO:0000256" key="2">
    <source>
        <dbReference type="ARBA" id="ARBA00006679"/>
    </source>
</evidence>
<dbReference type="RefSeq" id="WP_130345042.1">
    <property type="nucleotide sequence ID" value="NZ_SGWQ01000005.1"/>
</dbReference>
<evidence type="ECO:0000313" key="9">
    <source>
        <dbReference type="Proteomes" id="UP000294257"/>
    </source>
</evidence>
<feature type="transmembrane region" description="Helical" evidence="7">
    <location>
        <begin position="12"/>
        <end position="31"/>
    </location>
</feature>
<evidence type="ECO:0000256" key="3">
    <source>
        <dbReference type="ARBA" id="ARBA00022475"/>
    </source>
</evidence>
<feature type="transmembrane region" description="Helical" evidence="7">
    <location>
        <begin position="51"/>
        <end position="68"/>
    </location>
</feature>
<dbReference type="AlphaFoldDB" id="A0A4Q7KML9"/>
<comment type="similarity">
    <text evidence="2">Belongs to the DoxX family.</text>
</comment>
<dbReference type="PANTHER" id="PTHR33452">
    <property type="entry name" value="OXIDOREDUCTASE CATD-RELATED"/>
    <property type="match status" value="1"/>
</dbReference>
<evidence type="ECO:0000256" key="7">
    <source>
        <dbReference type="SAM" id="Phobius"/>
    </source>
</evidence>
<dbReference type="InterPro" id="IPR032808">
    <property type="entry name" value="DoxX"/>
</dbReference>
<sequence>MQLLDRGRDHVLAVFRVVIGLLFACHGASKLFGILGRKSPTAPEFGSWPDWWAAAIEFGGGTLVLLGLGTRVAALICSGAMAYAYFVVHQPVALWPLENKGELAAVYCWVFLLIVFFGPGKWALDSLLSKSRSGDSTEPSMAR</sequence>
<name>A0A4Q7KML9_9PSEU</name>
<dbReference type="PANTHER" id="PTHR33452:SF4">
    <property type="entry name" value="BLL4328 PROTEIN"/>
    <property type="match status" value="1"/>
</dbReference>
<evidence type="ECO:0000256" key="5">
    <source>
        <dbReference type="ARBA" id="ARBA00022989"/>
    </source>
</evidence>
<dbReference type="OrthoDB" id="9808524at2"/>
<keyword evidence="9" id="KW-1185">Reference proteome</keyword>
<comment type="caution">
    <text evidence="8">The sequence shown here is derived from an EMBL/GenBank/DDBJ whole genome shotgun (WGS) entry which is preliminary data.</text>
</comment>
<dbReference type="Proteomes" id="UP000294257">
    <property type="component" value="Unassembled WGS sequence"/>
</dbReference>
<keyword evidence="4 7" id="KW-0812">Transmembrane</keyword>
<evidence type="ECO:0000256" key="4">
    <source>
        <dbReference type="ARBA" id="ARBA00022692"/>
    </source>
</evidence>
<organism evidence="8 9">
    <name type="scientific">Herbihabitans rhizosphaerae</name>
    <dbReference type="NCBI Taxonomy" id="1872711"/>
    <lineage>
        <taxon>Bacteria</taxon>
        <taxon>Bacillati</taxon>
        <taxon>Actinomycetota</taxon>
        <taxon>Actinomycetes</taxon>
        <taxon>Pseudonocardiales</taxon>
        <taxon>Pseudonocardiaceae</taxon>
        <taxon>Herbihabitans</taxon>
    </lineage>
</organism>
<dbReference type="EMBL" id="SGWQ01000005">
    <property type="protein sequence ID" value="RZS37556.1"/>
    <property type="molecule type" value="Genomic_DNA"/>
</dbReference>
<dbReference type="InterPro" id="IPR051907">
    <property type="entry name" value="DoxX-like_oxidoreductase"/>
</dbReference>
<feature type="transmembrane region" description="Helical" evidence="7">
    <location>
        <begin position="73"/>
        <end position="92"/>
    </location>
</feature>
<evidence type="ECO:0000313" key="8">
    <source>
        <dbReference type="EMBL" id="RZS37556.1"/>
    </source>
</evidence>
<dbReference type="Pfam" id="PF07681">
    <property type="entry name" value="DoxX"/>
    <property type="match status" value="1"/>
</dbReference>
<reference evidence="8 9" key="1">
    <citation type="submission" date="2019-02" db="EMBL/GenBank/DDBJ databases">
        <title>Genomic Encyclopedia of Type Strains, Phase IV (KMG-IV): sequencing the most valuable type-strain genomes for metagenomic binning, comparative biology and taxonomic classification.</title>
        <authorList>
            <person name="Goeker M."/>
        </authorList>
    </citation>
    <scope>NUCLEOTIDE SEQUENCE [LARGE SCALE GENOMIC DNA]</scope>
    <source>
        <strain evidence="8 9">DSM 101727</strain>
    </source>
</reference>
<proteinExistence type="inferred from homology"/>
<evidence type="ECO:0000256" key="6">
    <source>
        <dbReference type="ARBA" id="ARBA00023136"/>
    </source>
</evidence>
<evidence type="ECO:0000256" key="1">
    <source>
        <dbReference type="ARBA" id="ARBA00004651"/>
    </source>
</evidence>
<dbReference type="GO" id="GO:0005886">
    <property type="term" value="C:plasma membrane"/>
    <property type="evidence" value="ECO:0007669"/>
    <property type="project" value="UniProtKB-SubCell"/>
</dbReference>
<keyword evidence="6 7" id="KW-0472">Membrane</keyword>
<feature type="transmembrane region" description="Helical" evidence="7">
    <location>
        <begin position="104"/>
        <end position="124"/>
    </location>
</feature>